<keyword evidence="3" id="KW-1185">Reference proteome</keyword>
<organism evidence="2 3">
    <name type="scientific">Mycena chlorophos</name>
    <name type="common">Agaric fungus</name>
    <name type="synonym">Agaricus chlorophos</name>
    <dbReference type="NCBI Taxonomy" id="658473"/>
    <lineage>
        <taxon>Eukaryota</taxon>
        <taxon>Fungi</taxon>
        <taxon>Dikarya</taxon>
        <taxon>Basidiomycota</taxon>
        <taxon>Agaricomycotina</taxon>
        <taxon>Agaricomycetes</taxon>
        <taxon>Agaricomycetidae</taxon>
        <taxon>Agaricales</taxon>
        <taxon>Marasmiineae</taxon>
        <taxon>Mycenaceae</taxon>
        <taxon>Mycena</taxon>
    </lineage>
</organism>
<dbReference type="Proteomes" id="UP000613580">
    <property type="component" value="Unassembled WGS sequence"/>
</dbReference>
<evidence type="ECO:0000256" key="1">
    <source>
        <dbReference type="SAM" id="SignalP"/>
    </source>
</evidence>
<keyword evidence="1" id="KW-0732">Signal</keyword>
<name>A0A8H6SMA8_MYCCL</name>
<evidence type="ECO:0000313" key="2">
    <source>
        <dbReference type="EMBL" id="KAF7300445.1"/>
    </source>
</evidence>
<protein>
    <recommendedName>
        <fullName evidence="4">Cell wall galactomannoprotein</fullName>
    </recommendedName>
</protein>
<dbReference type="OrthoDB" id="3127809at2759"/>
<dbReference type="AlphaFoldDB" id="A0A8H6SMA8"/>
<feature type="chain" id="PRO_5034621566" description="Cell wall galactomannoprotein" evidence="1">
    <location>
        <begin position="19"/>
        <end position="182"/>
    </location>
</feature>
<feature type="signal peptide" evidence="1">
    <location>
        <begin position="1"/>
        <end position="18"/>
    </location>
</feature>
<dbReference type="EMBL" id="JACAZE010000013">
    <property type="protein sequence ID" value="KAF7300445.1"/>
    <property type="molecule type" value="Genomic_DNA"/>
</dbReference>
<accession>A0A8H6SMA8</accession>
<evidence type="ECO:0008006" key="4">
    <source>
        <dbReference type="Google" id="ProtNLM"/>
    </source>
</evidence>
<gene>
    <name evidence="2" type="ORF">HMN09_00928200</name>
</gene>
<evidence type="ECO:0000313" key="3">
    <source>
        <dbReference type="Proteomes" id="UP000613580"/>
    </source>
</evidence>
<proteinExistence type="predicted"/>
<sequence>MQFSRALVAFVLAAVAVANPVPQDAPAACLASVIAEAKQVAATVAGISISSSLAALAPILPESQSLIKSLNACTAIYVSAQATLQANPNECNNLYTQASGLADGKAVILSVANTLEAKAGVIIQIGGVVAKTATVDVLSSTKVAVDAFNAQVIKSCPNLKDKLAADSLEINAAIDGAAKDFK</sequence>
<reference evidence="2" key="1">
    <citation type="submission" date="2020-05" db="EMBL/GenBank/DDBJ databases">
        <title>Mycena genomes resolve the evolution of fungal bioluminescence.</title>
        <authorList>
            <person name="Tsai I.J."/>
        </authorList>
    </citation>
    <scope>NUCLEOTIDE SEQUENCE</scope>
    <source>
        <strain evidence="2">110903Hualien_Pintung</strain>
    </source>
</reference>
<comment type="caution">
    <text evidence="2">The sequence shown here is derived from an EMBL/GenBank/DDBJ whole genome shotgun (WGS) entry which is preliminary data.</text>
</comment>